<dbReference type="Pfam" id="PF15801">
    <property type="entry name" value="zf-C6H2"/>
    <property type="match status" value="1"/>
</dbReference>
<comment type="similarity">
    <text evidence="1">Belongs to the peptidase M24A family. Methionine aminopeptidase type 1 subfamily.</text>
</comment>
<feature type="domain" description="C6H2-type" evidence="3">
    <location>
        <begin position="13"/>
        <end position="68"/>
    </location>
</feature>
<dbReference type="PANTHER" id="PTHR37471">
    <property type="entry name" value="UNNAMED PRODUCT"/>
    <property type="match status" value="1"/>
</dbReference>
<keyword evidence="1" id="KW-0479">Metal-binding</keyword>
<evidence type="ECO:0000313" key="5">
    <source>
        <dbReference type="Proteomes" id="UP001430356"/>
    </source>
</evidence>
<protein>
    <recommendedName>
        <fullName evidence="3">C6H2-type domain-containing protein</fullName>
    </recommendedName>
</protein>
<feature type="compositionally biased region" description="Basic residues" evidence="2">
    <location>
        <begin position="924"/>
        <end position="945"/>
    </location>
</feature>
<feature type="region of interest" description="Disordered" evidence="2">
    <location>
        <begin position="841"/>
        <end position="862"/>
    </location>
</feature>
<dbReference type="PANTHER" id="PTHR37471:SF1">
    <property type="entry name" value="AB HYDROLASE-1 DOMAIN-CONTAINING PROTEIN"/>
    <property type="match status" value="1"/>
</dbReference>
<accession>A0AAW0ETU5</accession>
<evidence type="ECO:0000259" key="3">
    <source>
        <dbReference type="PROSITE" id="PS52013"/>
    </source>
</evidence>
<evidence type="ECO:0000256" key="1">
    <source>
        <dbReference type="PROSITE-ProRule" id="PRU01357"/>
    </source>
</evidence>
<feature type="region of interest" description="Disordered" evidence="2">
    <location>
        <begin position="509"/>
        <end position="529"/>
    </location>
</feature>
<comment type="caution">
    <text evidence="4">The sequence shown here is derived from an EMBL/GenBank/DDBJ whole genome shotgun (WGS) entry which is preliminary data.</text>
</comment>
<name>A0AAW0ETU5_9TRYP</name>
<dbReference type="AlphaFoldDB" id="A0AAW0ETU5"/>
<feature type="compositionally biased region" description="Low complexity" evidence="2">
    <location>
        <begin position="509"/>
        <end position="522"/>
    </location>
</feature>
<dbReference type="GO" id="GO:0008270">
    <property type="term" value="F:zinc ion binding"/>
    <property type="evidence" value="ECO:0007669"/>
    <property type="project" value="UniProtKB-KW"/>
</dbReference>
<keyword evidence="5" id="KW-1185">Reference proteome</keyword>
<dbReference type="Proteomes" id="UP001430356">
    <property type="component" value="Unassembled WGS sequence"/>
</dbReference>
<feature type="compositionally biased region" description="Low complexity" evidence="2">
    <location>
        <begin position="696"/>
        <end position="716"/>
    </location>
</feature>
<dbReference type="InterPro" id="IPR031615">
    <property type="entry name" value="Zfn-C6H2"/>
</dbReference>
<evidence type="ECO:0000256" key="2">
    <source>
        <dbReference type="SAM" id="MobiDB-lite"/>
    </source>
</evidence>
<evidence type="ECO:0000313" key="4">
    <source>
        <dbReference type="EMBL" id="KAK7196849.1"/>
    </source>
</evidence>
<proteinExistence type="inferred from homology"/>
<gene>
    <name evidence="4" type="ORF">NESM_000626000</name>
</gene>
<feature type="region of interest" description="Disordered" evidence="2">
    <location>
        <begin position="688"/>
        <end position="716"/>
    </location>
</feature>
<organism evidence="4 5">
    <name type="scientific">Novymonas esmeraldas</name>
    <dbReference type="NCBI Taxonomy" id="1808958"/>
    <lineage>
        <taxon>Eukaryota</taxon>
        <taxon>Discoba</taxon>
        <taxon>Euglenozoa</taxon>
        <taxon>Kinetoplastea</taxon>
        <taxon>Metakinetoplastina</taxon>
        <taxon>Trypanosomatida</taxon>
        <taxon>Trypanosomatidae</taxon>
        <taxon>Novymonas</taxon>
    </lineage>
</organism>
<dbReference type="EMBL" id="JAECZO010000087">
    <property type="protein sequence ID" value="KAK7196849.1"/>
    <property type="molecule type" value="Genomic_DNA"/>
</dbReference>
<sequence>MSDGAVDVAAALSAVCQGCSAPTDSAFQCPLCQAEAVTDRGYYCSQECFAANWLEHRNTRHKSGVVREKRRTADAAAATPTTAAAAAAAVSELGKSRRATRVAKRARADADADDSAAAPAAHMPWPPLPASSALITPALPLDTPRAVVRPAADVALALQQCMWPAMQAAAEYVAASVRRTPPSSSSSPLPPMRVLVVAGDVYSAHAFAWAARCAGLTGVMQLAVSAESGIGDVASPTSLFTQQRCVVVATAAVVRASALVHTSAGHAVSGAASLWLAGTAPAQSLVVTLPDVADAEDLQGVQTRAVFFAGPAHTSDDDDDVRFTYTAAAAACEDGRPLSWAPVALLAPGTSTPSSDAAADTTTTAAAAAAAAALRLDDTVSTCLANGDLAGAVQWLSRCYQHQPGHLEATLFYSLCCNWGAASVVHAHHRLAYIVRALCDCSARFDSRKGASLADATLRAVAAVCRLLPRLADVDAEAAAAAAAAAASTRSSATGGAATSARRRTAKAEAAAPYAPSLASTTRPTPAAGAGVVSAPTAVEVARYATYYTQLPNLQLQATLCYLHPLASPAVLDVLAHAWALFHYLPGPGCLEAVDAARSAAVLRVRQRIAATLDAANALFYTVLMHLLYDAVGPYSLTVAEVDRRLQWSITLAHDAGSLPAFLRCCGLYVADDGLLLPVSAKQRVQRVGRAGGASSGDAALSSRLRSTRETTQSRTEQLRCHPVKSMGGGGGGARVDVAHGFVELPWRPLPITGERERQVRRLHQAAVEEVLMAMPRVPQPMYIGDVGNLIGKWMHFNTRFDGTLGVNLQSFLAQHPEAFKVLDNIVTRRTAGTTEQVRLRFDDEHEGGAGDSDDDDDAGRTRKARDRALLTGQRRAKDGMKAAIELPARARKKRAIKEFNKERHNRNYKSIDPSARVPGYVKRGPRRIKGRGKKANKRVVKRGA</sequence>
<dbReference type="PROSITE" id="PS52013">
    <property type="entry name" value="ZF_C6H2"/>
    <property type="match status" value="1"/>
</dbReference>
<feature type="region of interest" description="Disordered" evidence="2">
    <location>
        <begin position="900"/>
        <end position="945"/>
    </location>
</feature>
<keyword evidence="1" id="KW-0862">Zinc</keyword>
<reference evidence="4 5" key="1">
    <citation type="journal article" date="2021" name="MBio">
        <title>A New Model Trypanosomatid, Novymonas esmeraldas: Genomic Perception of Its 'Candidatus Pandoraea novymonadis' Endosymbiont.</title>
        <authorList>
            <person name="Zakharova A."/>
            <person name="Saura A."/>
            <person name="Butenko A."/>
            <person name="Podesvova L."/>
            <person name="Warmusova S."/>
            <person name="Kostygov A.Y."/>
            <person name="Nenarokova A."/>
            <person name="Lukes J."/>
            <person name="Opperdoes F.R."/>
            <person name="Yurchenko V."/>
        </authorList>
    </citation>
    <scope>NUCLEOTIDE SEQUENCE [LARGE SCALE GENOMIC DNA]</scope>
    <source>
        <strain evidence="4 5">E262AT.01</strain>
    </source>
</reference>
<keyword evidence="1" id="KW-0863">Zinc-finger</keyword>